<gene>
    <name evidence="2" type="ORF">GND69_004802</name>
</gene>
<evidence type="ECO:0000256" key="1">
    <source>
        <dbReference type="SAM" id="SignalP"/>
    </source>
</evidence>
<feature type="chain" id="PRO_5028257159" description="Conjugal transfer protein" evidence="1">
    <location>
        <begin position="24"/>
        <end position="51"/>
    </location>
</feature>
<sequence>MMMNKILLVVSVAFAGSIFHANGASFDCKKAKSFSEKQFAQILNFQKMMMT</sequence>
<evidence type="ECO:0008006" key="3">
    <source>
        <dbReference type="Google" id="ProtNLM"/>
    </source>
</evidence>
<dbReference type="AlphaFoldDB" id="A0A735RMC8"/>
<dbReference type="EMBL" id="DAASUW010000047">
    <property type="protein sequence ID" value="HAE7124916.1"/>
    <property type="molecule type" value="Genomic_DNA"/>
</dbReference>
<reference evidence="2" key="1">
    <citation type="journal article" date="2018" name="Genome Biol.">
        <title>SKESA: strategic k-mer extension for scrupulous assemblies.</title>
        <authorList>
            <person name="Souvorov A."/>
            <person name="Agarwala R."/>
            <person name="Lipman D.J."/>
        </authorList>
    </citation>
    <scope>NUCLEOTIDE SEQUENCE</scope>
    <source>
        <strain evidence="2">128-87</strain>
    </source>
</reference>
<accession>A0A735RMC8</accession>
<proteinExistence type="predicted"/>
<reference evidence="2" key="2">
    <citation type="submission" date="2018-07" db="EMBL/GenBank/DDBJ databases">
        <authorList>
            <consortium name="NCBI Pathogen Detection Project"/>
        </authorList>
    </citation>
    <scope>NUCLEOTIDE SEQUENCE</scope>
    <source>
        <strain evidence="2">128-87</strain>
    </source>
</reference>
<keyword evidence="1" id="KW-0732">Signal</keyword>
<evidence type="ECO:0000313" key="2">
    <source>
        <dbReference type="EMBL" id="HAE7124916.1"/>
    </source>
</evidence>
<name>A0A735RMC8_SALDZ</name>
<feature type="signal peptide" evidence="1">
    <location>
        <begin position="1"/>
        <end position="23"/>
    </location>
</feature>
<organism evidence="2">
    <name type="scientific">Salmonella enterica subsp. diarizonae serovar 48:i:z</name>
    <dbReference type="NCBI Taxonomy" id="1192842"/>
    <lineage>
        <taxon>Bacteria</taxon>
        <taxon>Pseudomonadati</taxon>
        <taxon>Pseudomonadota</taxon>
        <taxon>Gammaproteobacteria</taxon>
        <taxon>Enterobacterales</taxon>
        <taxon>Enterobacteriaceae</taxon>
        <taxon>Salmonella</taxon>
    </lineage>
</organism>
<protein>
    <recommendedName>
        <fullName evidence="3">Conjugal transfer protein</fullName>
    </recommendedName>
</protein>
<comment type="caution">
    <text evidence="2">The sequence shown here is derived from an EMBL/GenBank/DDBJ whole genome shotgun (WGS) entry which is preliminary data.</text>
</comment>